<organism evidence="1 2">
    <name type="scientific">Paenibacillus amylolyticus</name>
    <dbReference type="NCBI Taxonomy" id="1451"/>
    <lineage>
        <taxon>Bacteria</taxon>
        <taxon>Bacillati</taxon>
        <taxon>Bacillota</taxon>
        <taxon>Bacilli</taxon>
        <taxon>Bacillales</taxon>
        <taxon>Paenibacillaceae</taxon>
        <taxon>Paenibacillus</taxon>
    </lineage>
</organism>
<proteinExistence type="predicted"/>
<dbReference type="EMBL" id="RIAS01000008">
    <property type="protein sequence ID" value="KAA8785343.1"/>
    <property type="molecule type" value="Genomic_DNA"/>
</dbReference>
<accession>A0A5M9WVA5</accession>
<protein>
    <submittedName>
        <fullName evidence="1">Uncharacterized protein</fullName>
    </submittedName>
</protein>
<dbReference type="Proteomes" id="UP000323664">
    <property type="component" value="Unassembled WGS sequence"/>
</dbReference>
<name>A0A5M9WVA5_PAEAM</name>
<evidence type="ECO:0000313" key="1">
    <source>
        <dbReference type="EMBL" id="KAA8785343.1"/>
    </source>
</evidence>
<sequence length="176" mass="20347">MIITAYQLPALEEQNIISSNELQDIIRMLAHAPLLYDDGQHIQVQDYLEGLEVELTHDIRRAAIELYELGIMACRQFTDVLAYEQLQDVLGLQAELWQEGVLTLQDWMNWLKEIGEGRRTLPEYDFASILGELPEGYMIHDFHDELQVRLEQDASNAWANEERSRLYTAIGVQEAV</sequence>
<reference evidence="1 2" key="1">
    <citation type="journal article" date="2019" name="J. Ind. Microbiol. Biotechnol.">
        <title>Paenibacillus amylolyticus 27C64 has a diverse set of carbohydrate-active enzymes and complete pectin deconstruction system.</title>
        <authorList>
            <person name="Keggi C."/>
            <person name="Doran-Peterson J."/>
        </authorList>
    </citation>
    <scope>NUCLEOTIDE SEQUENCE [LARGE SCALE GENOMIC DNA]</scope>
    <source>
        <strain evidence="1 2">27C64</strain>
    </source>
</reference>
<gene>
    <name evidence="1" type="ORF">EC604_15975</name>
</gene>
<dbReference type="OrthoDB" id="2677925at2"/>
<evidence type="ECO:0000313" key="2">
    <source>
        <dbReference type="Proteomes" id="UP000323664"/>
    </source>
</evidence>
<dbReference type="AlphaFoldDB" id="A0A5M9WVA5"/>
<dbReference type="RefSeq" id="WP_123065124.1">
    <property type="nucleotide sequence ID" value="NZ_RIAS01000008.1"/>
</dbReference>
<comment type="caution">
    <text evidence="1">The sequence shown here is derived from an EMBL/GenBank/DDBJ whole genome shotgun (WGS) entry which is preliminary data.</text>
</comment>